<proteinExistence type="predicted"/>
<evidence type="ECO:0000313" key="2">
    <source>
        <dbReference type="EMBL" id="KAF2887794.1"/>
    </source>
</evidence>
<name>A0A8K0CK03_IGNLU</name>
<evidence type="ECO:0000313" key="3">
    <source>
        <dbReference type="Proteomes" id="UP000801492"/>
    </source>
</evidence>
<accession>A0A8K0CK03</accession>
<keyword evidence="1" id="KW-0732">Signal</keyword>
<keyword evidence="3" id="KW-1185">Reference proteome</keyword>
<feature type="signal peptide" evidence="1">
    <location>
        <begin position="1"/>
        <end position="24"/>
    </location>
</feature>
<comment type="caution">
    <text evidence="2">The sequence shown here is derived from an EMBL/GenBank/DDBJ whole genome shotgun (WGS) entry which is preliminary data.</text>
</comment>
<dbReference type="EMBL" id="VTPC01081755">
    <property type="protein sequence ID" value="KAF2887794.1"/>
    <property type="molecule type" value="Genomic_DNA"/>
</dbReference>
<organism evidence="2 3">
    <name type="scientific">Ignelater luminosus</name>
    <name type="common">Cucubano</name>
    <name type="synonym">Pyrophorus luminosus</name>
    <dbReference type="NCBI Taxonomy" id="2038154"/>
    <lineage>
        <taxon>Eukaryota</taxon>
        <taxon>Metazoa</taxon>
        <taxon>Ecdysozoa</taxon>
        <taxon>Arthropoda</taxon>
        <taxon>Hexapoda</taxon>
        <taxon>Insecta</taxon>
        <taxon>Pterygota</taxon>
        <taxon>Neoptera</taxon>
        <taxon>Endopterygota</taxon>
        <taxon>Coleoptera</taxon>
        <taxon>Polyphaga</taxon>
        <taxon>Elateriformia</taxon>
        <taxon>Elateroidea</taxon>
        <taxon>Elateridae</taxon>
        <taxon>Agrypninae</taxon>
        <taxon>Pyrophorini</taxon>
        <taxon>Ignelater</taxon>
    </lineage>
</organism>
<protein>
    <submittedName>
        <fullName evidence="2">Uncharacterized protein</fullName>
    </submittedName>
</protein>
<sequence>MKGFSIIFLASIVFIVILKEHVNAEEKKSDEAAKAGEKKGWVQSAKDKFKQIGHTISEGASKLKNKVFGKKSNETEAAKGAAVPAAA</sequence>
<dbReference type="AlphaFoldDB" id="A0A8K0CK03"/>
<gene>
    <name evidence="2" type="ORF">ILUMI_18380</name>
</gene>
<dbReference type="Proteomes" id="UP000801492">
    <property type="component" value="Unassembled WGS sequence"/>
</dbReference>
<evidence type="ECO:0000256" key="1">
    <source>
        <dbReference type="SAM" id="SignalP"/>
    </source>
</evidence>
<reference evidence="2" key="1">
    <citation type="submission" date="2019-08" db="EMBL/GenBank/DDBJ databases">
        <title>The genome of the North American firefly Photinus pyralis.</title>
        <authorList>
            <consortium name="Photinus pyralis genome working group"/>
            <person name="Fallon T.R."/>
            <person name="Sander Lower S.E."/>
            <person name="Weng J.-K."/>
        </authorList>
    </citation>
    <scope>NUCLEOTIDE SEQUENCE</scope>
    <source>
        <strain evidence="2">TRF0915ILg1</strain>
        <tissue evidence="2">Whole body</tissue>
    </source>
</reference>
<feature type="chain" id="PRO_5035427218" evidence="1">
    <location>
        <begin position="25"/>
        <end position="87"/>
    </location>
</feature>